<sequence>MGKMRFIISIFLSVTILFSATGVFASQAETQDQEFSQATDLKTAHGKLYGKKIQLLDINGL</sequence>
<organism evidence="2 3">
    <name type="scientific">Paenibacillus larvae subsp. pulvifaciens</name>
    <dbReference type="NCBI Taxonomy" id="1477"/>
    <lineage>
        <taxon>Bacteria</taxon>
        <taxon>Bacillati</taxon>
        <taxon>Bacillota</taxon>
        <taxon>Bacilli</taxon>
        <taxon>Bacillales</taxon>
        <taxon>Paenibacillaceae</taxon>
        <taxon>Paenibacillus</taxon>
    </lineage>
</organism>
<proteinExistence type="predicted"/>
<dbReference type="EMBL" id="CP020557">
    <property type="protein sequence ID" value="ARF69065.1"/>
    <property type="molecule type" value="Genomic_DNA"/>
</dbReference>
<protein>
    <recommendedName>
        <fullName evidence="4">Toxin-like protein</fullName>
    </recommendedName>
</protein>
<dbReference type="AlphaFoldDB" id="A0A1V0UV13"/>
<feature type="signal peptide" evidence="1">
    <location>
        <begin position="1"/>
        <end position="25"/>
    </location>
</feature>
<dbReference type="Proteomes" id="UP000192727">
    <property type="component" value="Chromosome"/>
</dbReference>
<dbReference type="RefSeq" id="WP_083040898.1">
    <property type="nucleotide sequence ID" value="NZ_CP020557.1"/>
</dbReference>
<reference evidence="2 3" key="1">
    <citation type="submission" date="2017-03" db="EMBL/GenBank/DDBJ databases">
        <title>Paenibacillus larvae genome sequencing.</title>
        <authorList>
            <person name="Dingman D.W."/>
        </authorList>
    </citation>
    <scope>NUCLEOTIDE SEQUENCE [LARGE SCALE GENOMIC DNA]</scope>
    <source>
        <strain evidence="2 3">SAG 10367</strain>
    </source>
</reference>
<evidence type="ECO:0000256" key="1">
    <source>
        <dbReference type="SAM" id="SignalP"/>
    </source>
</evidence>
<feature type="chain" id="PRO_5038989888" description="Toxin-like protein" evidence="1">
    <location>
        <begin position="26"/>
        <end position="61"/>
    </location>
</feature>
<evidence type="ECO:0000313" key="3">
    <source>
        <dbReference type="Proteomes" id="UP000192727"/>
    </source>
</evidence>
<evidence type="ECO:0000313" key="2">
    <source>
        <dbReference type="EMBL" id="ARF69065.1"/>
    </source>
</evidence>
<name>A0A1V0UV13_9BACL</name>
<accession>A0A1V0UV13</accession>
<gene>
    <name evidence="2" type="ORF">B7C51_16500</name>
</gene>
<evidence type="ECO:0008006" key="4">
    <source>
        <dbReference type="Google" id="ProtNLM"/>
    </source>
</evidence>
<keyword evidence="1" id="KW-0732">Signal</keyword>